<accession>A0ACC1XYE8</accession>
<protein>
    <submittedName>
        <fullName evidence="1">SNF1-related protein kinase regulatory subunit gamma-1-like</fullName>
    </submittedName>
</protein>
<organism evidence="1 2">
    <name type="scientific">Melia azedarach</name>
    <name type="common">Chinaberry tree</name>
    <dbReference type="NCBI Taxonomy" id="155640"/>
    <lineage>
        <taxon>Eukaryota</taxon>
        <taxon>Viridiplantae</taxon>
        <taxon>Streptophyta</taxon>
        <taxon>Embryophyta</taxon>
        <taxon>Tracheophyta</taxon>
        <taxon>Spermatophyta</taxon>
        <taxon>Magnoliopsida</taxon>
        <taxon>eudicotyledons</taxon>
        <taxon>Gunneridae</taxon>
        <taxon>Pentapetalae</taxon>
        <taxon>rosids</taxon>
        <taxon>malvids</taxon>
        <taxon>Sapindales</taxon>
        <taxon>Meliaceae</taxon>
        <taxon>Melia</taxon>
    </lineage>
</organism>
<dbReference type="Proteomes" id="UP001164539">
    <property type="component" value="Chromosome 6"/>
</dbReference>
<reference evidence="1 2" key="1">
    <citation type="journal article" date="2023" name="Science">
        <title>Complex scaffold remodeling in plant triterpene biosynthesis.</title>
        <authorList>
            <person name="De La Pena R."/>
            <person name="Hodgson H."/>
            <person name="Liu J.C."/>
            <person name="Stephenson M.J."/>
            <person name="Martin A.C."/>
            <person name="Owen C."/>
            <person name="Harkess A."/>
            <person name="Leebens-Mack J."/>
            <person name="Jimenez L.E."/>
            <person name="Osbourn A."/>
            <person name="Sattely E.S."/>
        </authorList>
    </citation>
    <scope>NUCLEOTIDE SEQUENCE [LARGE SCALE GENOMIC DNA]</scope>
    <source>
        <strain evidence="2">cv. JPN11</strain>
        <tissue evidence="1">Leaf</tissue>
    </source>
</reference>
<proteinExistence type="predicted"/>
<keyword evidence="2" id="KW-1185">Reference proteome</keyword>
<gene>
    <name evidence="1" type="ORF">OWV82_011542</name>
</gene>
<evidence type="ECO:0000313" key="1">
    <source>
        <dbReference type="EMBL" id="KAJ4716541.1"/>
    </source>
</evidence>
<comment type="caution">
    <text evidence="1">The sequence shown here is derived from an EMBL/GenBank/DDBJ whole genome shotgun (WGS) entry which is preliminary data.</text>
</comment>
<name>A0ACC1XYE8_MELAZ</name>
<evidence type="ECO:0000313" key="2">
    <source>
        <dbReference type="Proteomes" id="UP001164539"/>
    </source>
</evidence>
<sequence>MQEIKKVDLRQVEDIIKEPEQGGVLKKKDIRTEEKPGLDPASALQLFLDRIPITSIPGIENSRELQVLELNAGDSVRDAVQLLYEKNVSGAPIADLLDPDTTTGRFSDRYIGFIDFASIILWFLKQCEKAHIQTRGNGDDEMGKNVIFTMLEQNPQIGQTKIGELATSFLWDPFFPVGLDDTLFHVLLLLSKHPLQVVPVTEKPHPQVVGFVTQNAVIQLLLQSDGLDWFDRIADKALSEFRFENEDHLVQVHVDQSLAEALQILYENRVGAIAVADRGTRRLIGTIRRNDIYLLLQNDNPLHHRKASTVEEFIHMETRETDPDPTIKQDMGALISAGALRMRNSFIPRMDRPVTNKKTDTLKEAMKNLAETKSSYSFLVDNSQHATGLLTVRDIIVQFAPPSVNSSIHGGSFFESALEQTGCKMENGSIVCNH</sequence>
<dbReference type="EMBL" id="CM051399">
    <property type="protein sequence ID" value="KAJ4716541.1"/>
    <property type="molecule type" value="Genomic_DNA"/>
</dbReference>